<reference evidence="1 2" key="1">
    <citation type="submission" date="2024-03" db="EMBL/GenBank/DDBJ databases">
        <title>Genome-scale model development and genomic sequencing of the oleaginous clade Lipomyces.</title>
        <authorList>
            <consortium name="Lawrence Berkeley National Laboratory"/>
            <person name="Czajka J.J."/>
            <person name="Han Y."/>
            <person name="Kim J."/>
            <person name="Mondo S.J."/>
            <person name="Hofstad B.A."/>
            <person name="Robles A."/>
            <person name="Haridas S."/>
            <person name="Riley R."/>
            <person name="LaButti K."/>
            <person name="Pangilinan J."/>
            <person name="Andreopoulos W."/>
            <person name="Lipzen A."/>
            <person name="Yan J."/>
            <person name="Wang M."/>
            <person name="Ng V."/>
            <person name="Grigoriev I.V."/>
            <person name="Spatafora J.W."/>
            <person name="Magnuson J.K."/>
            <person name="Baker S.E."/>
            <person name="Pomraning K.R."/>
        </authorList>
    </citation>
    <scope>NUCLEOTIDE SEQUENCE [LARGE SCALE GENOMIC DNA]</scope>
    <source>
        <strain evidence="1 2">Phaff 52-87</strain>
    </source>
</reference>
<gene>
    <name evidence="1" type="ORF">BZA70DRAFT_270528</name>
</gene>
<accession>A0ABR1FBJ2</accession>
<sequence length="74" mass="8115">MSPPTVEIMAGSLLNANPAEKTYSTGILLCLMFTLILSRTDAVVEIISIKGLEHTRESCVTVNLCNSKHDEHTR</sequence>
<evidence type="ECO:0000313" key="2">
    <source>
        <dbReference type="Proteomes" id="UP001498771"/>
    </source>
</evidence>
<name>A0ABR1FBJ2_9ASCO</name>
<protein>
    <submittedName>
        <fullName evidence="1">Uncharacterized protein</fullName>
    </submittedName>
</protein>
<evidence type="ECO:0000313" key="1">
    <source>
        <dbReference type="EMBL" id="KAK7207122.1"/>
    </source>
</evidence>
<organism evidence="1 2">
    <name type="scientific">Myxozyma melibiosi</name>
    <dbReference type="NCBI Taxonomy" id="54550"/>
    <lineage>
        <taxon>Eukaryota</taxon>
        <taxon>Fungi</taxon>
        <taxon>Dikarya</taxon>
        <taxon>Ascomycota</taxon>
        <taxon>Saccharomycotina</taxon>
        <taxon>Lipomycetes</taxon>
        <taxon>Lipomycetales</taxon>
        <taxon>Lipomycetaceae</taxon>
        <taxon>Myxozyma</taxon>
    </lineage>
</organism>
<keyword evidence="2" id="KW-1185">Reference proteome</keyword>
<dbReference type="GeneID" id="90036820"/>
<dbReference type="Proteomes" id="UP001498771">
    <property type="component" value="Unassembled WGS sequence"/>
</dbReference>
<dbReference type="EMBL" id="JBBJBU010000001">
    <property type="protein sequence ID" value="KAK7207122.1"/>
    <property type="molecule type" value="Genomic_DNA"/>
</dbReference>
<proteinExistence type="predicted"/>
<comment type="caution">
    <text evidence="1">The sequence shown here is derived from an EMBL/GenBank/DDBJ whole genome shotgun (WGS) entry which is preliminary data.</text>
</comment>
<dbReference type="RefSeq" id="XP_064770155.1">
    <property type="nucleotide sequence ID" value="XM_064911308.1"/>
</dbReference>